<name>A0A0G1H248_9BACT</name>
<dbReference type="AlphaFoldDB" id="A0A0G1H248"/>
<evidence type="ECO:0000313" key="1">
    <source>
        <dbReference type="EMBL" id="KKT40940.1"/>
    </source>
</evidence>
<organism evidence="1 2">
    <name type="scientific">Candidatus Giovannonibacteria bacterium GW2011_GWA2_44_13b</name>
    <dbReference type="NCBI Taxonomy" id="1618647"/>
    <lineage>
        <taxon>Bacteria</taxon>
        <taxon>Candidatus Giovannoniibacteriota</taxon>
    </lineage>
</organism>
<reference evidence="1 2" key="1">
    <citation type="journal article" date="2015" name="Nature">
        <title>rRNA introns, odd ribosomes, and small enigmatic genomes across a large radiation of phyla.</title>
        <authorList>
            <person name="Brown C.T."/>
            <person name="Hug L.A."/>
            <person name="Thomas B.C."/>
            <person name="Sharon I."/>
            <person name="Castelle C.J."/>
            <person name="Singh A."/>
            <person name="Wilkins M.J."/>
            <person name="Williams K.H."/>
            <person name="Banfield J.F."/>
        </authorList>
    </citation>
    <scope>NUCLEOTIDE SEQUENCE [LARGE SCALE GENOMIC DNA]</scope>
</reference>
<comment type="caution">
    <text evidence="1">The sequence shown here is derived from an EMBL/GenBank/DDBJ whole genome shotgun (WGS) entry which is preliminary data.</text>
</comment>
<protein>
    <submittedName>
        <fullName evidence="1">Uncharacterized protein</fullName>
    </submittedName>
</protein>
<sequence length="130" mass="15554">MNYMKNRHSNIPKYVINWTDKYFHQSAFDAPVNNPSKNIIEILSRFNKPNIAKLYRGVNEYNKNDKRVVSWTYDRRVAKRYINKMSDKIIEAEFPASKILLDTTFLTRTEKRQLGYDYKVDDKEVLILNI</sequence>
<dbReference type="Proteomes" id="UP000034736">
    <property type="component" value="Unassembled WGS sequence"/>
</dbReference>
<gene>
    <name evidence="1" type="ORF">UW30_C0015G0011</name>
</gene>
<evidence type="ECO:0000313" key="2">
    <source>
        <dbReference type="Proteomes" id="UP000034736"/>
    </source>
</evidence>
<proteinExistence type="predicted"/>
<accession>A0A0G1H248</accession>
<dbReference type="STRING" id="1618647.UW30_C0015G0011"/>
<dbReference type="EMBL" id="LCHU01000015">
    <property type="protein sequence ID" value="KKT40940.1"/>
    <property type="molecule type" value="Genomic_DNA"/>
</dbReference>